<dbReference type="KEGG" id="pais:PFX98_16685"/>
<dbReference type="Pfam" id="PF14559">
    <property type="entry name" value="TPR_19"/>
    <property type="match status" value="1"/>
</dbReference>
<dbReference type="Pfam" id="PF13432">
    <property type="entry name" value="TPR_16"/>
    <property type="match status" value="1"/>
</dbReference>
<evidence type="ECO:0000313" key="3">
    <source>
        <dbReference type="EMBL" id="WIT10540.1"/>
    </source>
</evidence>
<dbReference type="PROSITE" id="PS51257">
    <property type="entry name" value="PROKAR_LIPOPROTEIN"/>
    <property type="match status" value="1"/>
</dbReference>
<proteinExistence type="predicted"/>
<dbReference type="EMBL" id="CP116346">
    <property type="protein sequence ID" value="WIT10540.1"/>
    <property type="molecule type" value="Genomic_DNA"/>
</dbReference>
<sequence length="384" mass="42992">MKALIAVLLACTLAACATAPQPVVATATLLRDAAFAPSTEAIDAGQVMALSDEMRSYLRRELGAQLRSNGTRQGLLDALYTKSQLKLEYDTAMTRTAAQAFEARAGNCLSLTLMTAAFAKELGLPVHYQNVLVDELWSRVGNLQFVAGHVNLRLGRRHTEFKVYGDEAENLVVDFMPGAQIRSQRSLDIDESVIVAMYMNNRAAESLSEGKVDQAYWWARAAVLHEPRYLGGINTLGVIYRRHGELDAAARAFREVLQREPANTPALANLVVVLRETGQTEEADRLNLRLAEIQPYPPFVFYDQGRDAMGAGDFKRARDLFNREISRNAYFHELHFWLALANYALGDMVEVRRELTLAKDNSTTLRDRELYSAKLDSLRVKRSY</sequence>
<dbReference type="Gene3D" id="1.25.40.10">
    <property type="entry name" value="Tetratricopeptide repeat domain"/>
    <property type="match status" value="1"/>
</dbReference>
<accession>A0AA95NAL1</accession>
<keyword evidence="4" id="KW-1185">Reference proteome</keyword>
<dbReference type="InterPro" id="IPR011990">
    <property type="entry name" value="TPR-like_helical_dom_sf"/>
</dbReference>
<reference evidence="3" key="1">
    <citation type="submission" date="2023-01" db="EMBL/GenBank/DDBJ databases">
        <title>Whole genome sequence of Paucibacter sp. S2-9 isolated from pond sediment.</title>
        <authorList>
            <person name="Jung J.Y."/>
        </authorList>
    </citation>
    <scope>NUCLEOTIDE SEQUENCE</scope>
    <source>
        <strain evidence="3">S2-9</strain>
    </source>
</reference>
<evidence type="ECO:0000256" key="2">
    <source>
        <dbReference type="SAM" id="SignalP"/>
    </source>
</evidence>
<dbReference type="RefSeq" id="WP_285231613.1">
    <property type="nucleotide sequence ID" value="NZ_CP116346.1"/>
</dbReference>
<keyword evidence="1" id="KW-0802">TPR repeat</keyword>
<protein>
    <submittedName>
        <fullName evidence="3">Tetratricopeptide repeat protein</fullName>
    </submittedName>
</protein>
<feature type="chain" id="PRO_5041685018" evidence="2">
    <location>
        <begin position="20"/>
        <end position="384"/>
    </location>
</feature>
<evidence type="ECO:0000256" key="1">
    <source>
        <dbReference type="PROSITE-ProRule" id="PRU00339"/>
    </source>
</evidence>
<dbReference type="InterPro" id="IPR019734">
    <property type="entry name" value="TPR_rpt"/>
</dbReference>
<keyword evidence="2" id="KW-0732">Signal</keyword>
<evidence type="ECO:0000313" key="4">
    <source>
        <dbReference type="Proteomes" id="UP001177769"/>
    </source>
</evidence>
<name>A0AA95NAL1_9BURK</name>
<dbReference type="AlphaFoldDB" id="A0AA95NAL1"/>
<feature type="repeat" description="TPR" evidence="1">
    <location>
        <begin position="230"/>
        <end position="263"/>
    </location>
</feature>
<gene>
    <name evidence="3" type="ORF">PFX98_16685</name>
</gene>
<organism evidence="3 4">
    <name type="scientific">Paucibacter sediminis</name>
    <dbReference type="NCBI Taxonomy" id="3019553"/>
    <lineage>
        <taxon>Bacteria</taxon>
        <taxon>Pseudomonadati</taxon>
        <taxon>Pseudomonadota</taxon>
        <taxon>Betaproteobacteria</taxon>
        <taxon>Burkholderiales</taxon>
        <taxon>Sphaerotilaceae</taxon>
        <taxon>Roseateles</taxon>
    </lineage>
</organism>
<dbReference type="Proteomes" id="UP001177769">
    <property type="component" value="Chromosome"/>
</dbReference>
<dbReference type="SUPFAM" id="SSF48452">
    <property type="entry name" value="TPR-like"/>
    <property type="match status" value="1"/>
</dbReference>
<feature type="signal peptide" evidence="2">
    <location>
        <begin position="1"/>
        <end position="19"/>
    </location>
</feature>
<dbReference type="PROSITE" id="PS50005">
    <property type="entry name" value="TPR"/>
    <property type="match status" value="1"/>
</dbReference>